<keyword evidence="3" id="KW-1185">Reference proteome</keyword>
<dbReference type="AlphaFoldDB" id="A0A5B7DE60"/>
<dbReference type="Proteomes" id="UP000324222">
    <property type="component" value="Unassembled WGS sequence"/>
</dbReference>
<proteinExistence type="predicted"/>
<comment type="caution">
    <text evidence="2">The sequence shown here is derived from an EMBL/GenBank/DDBJ whole genome shotgun (WGS) entry which is preliminary data.</text>
</comment>
<evidence type="ECO:0000313" key="2">
    <source>
        <dbReference type="EMBL" id="MPC19553.1"/>
    </source>
</evidence>
<dbReference type="OrthoDB" id="10263264at2759"/>
<sequence>MWQDPRTADVHSHVKMPQAQQQQQCGTRQLEEDVELTQVTMKQLPFLQKLTTQTKIKILPHGKLSVDVLVDLRCSLCSSFP</sequence>
<protein>
    <submittedName>
        <fullName evidence="2">Uncharacterized protein</fullName>
    </submittedName>
</protein>
<organism evidence="2 3">
    <name type="scientific">Portunus trituberculatus</name>
    <name type="common">Swimming crab</name>
    <name type="synonym">Neptunus trituberculatus</name>
    <dbReference type="NCBI Taxonomy" id="210409"/>
    <lineage>
        <taxon>Eukaryota</taxon>
        <taxon>Metazoa</taxon>
        <taxon>Ecdysozoa</taxon>
        <taxon>Arthropoda</taxon>
        <taxon>Crustacea</taxon>
        <taxon>Multicrustacea</taxon>
        <taxon>Malacostraca</taxon>
        <taxon>Eumalacostraca</taxon>
        <taxon>Eucarida</taxon>
        <taxon>Decapoda</taxon>
        <taxon>Pleocyemata</taxon>
        <taxon>Brachyura</taxon>
        <taxon>Eubrachyura</taxon>
        <taxon>Portunoidea</taxon>
        <taxon>Portunidae</taxon>
        <taxon>Portuninae</taxon>
        <taxon>Portunus</taxon>
    </lineage>
</organism>
<dbReference type="EMBL" id="VSRR010000780">
    <property type="protein sequence ID" value="MPC19553.1"/>
    <property type="molecule type" value="Genomic_DNA"/>
</dbReference>
<feature type="region of interest" description="Disordered" evidence="1">
    <location>
        <begin position="1"/>
        <end position="24"/>
    </location>
</feature>
<reference evidence="2 3" key="1">
    <citation type="submission" date="2019-05" db="EMBL/GenBank/DDBJ databases">
        <title>Another draft genome of Portunus trituberculatus and its Hox gene families provides insights of decapod evolution.</title>
        <authorList>
            <person name="Jeong J.-H."/>
            <person name="Song I."/>
            <person name="Kim S."/>
            <person name="Choi T."/>
            <person name="Kim D."/>
            <person name="Ryu S."/>
            <person name="Kim W."/>
        </authorList>
    </citation>
    <scope>NUCLEOTIDE SEQUENCE [LARGE SCALE GENOMIC DNA]</scope>
    <source>
        <tissue evidence="2">Muscle</tissue>
    </source>
</reference>
<evidence type="ECO:0000256" key="1">
    <source>
        <dbReference type="SAM" id="MobiDB-lite"/>
    </source>
</evidence>
<name>A0A5B7DE60_PORTR</name>
<gene>
    <name evidence="2" type="ORF">E2C01_012470</name>
</gene>
<evidence type="ECO:0000313" key="3">
    <source>
        <dbReference type="Proteomes" id="UP000324222"/>
    </source>
</evidence>
<feature type="compositionally biased region" description="Basic and acidic residues" evidence="1">
    <location>
        <begin position="1"/>
        <end position="12"/>
    </location>
</feature>
<accession>A0A5B7DE60</accession>